<feature type="domain" description="PPM-type phosphatase" evidence="3">
    <location>
        <begin position="138"/>
        <end position="359"/>
    </location>
</feature>
<dbReference type="PANTHER" id="PTHR43156">
    <property type="entry name" value="STAGE II SPORULATION PROTEIN E-RELATED"/>
    <property type="match status" value="1"/>
</dbReference>
<dbReference type="PANTHER" id="PTHR43156:SF2">
    <property type="entry name" value="STAGE II SPORULATION PROTEIN E"/>
    <property type="match status" value="1"/>
</dbReference>
<evidence type="ECO:0000259" key="3">
    <source>
        <dbReference type="SMART" id="SM00331"/>
    </source>
</evidence>
<feature type="transmembrane region" description="Helical" evidence="2">
    <location>
        <begin position="50"/>
        <end position="75"/>
    </location>
</feature>
<dbReference type="InterPro" id="IPR036457">
    <property type="entry name" value="PPM-type-like_dom_sf"/>
</dbReference>
<dbReference type="SMART" id="SM00331">
    <property type="entry name" value="PP2C_SIG"/>
    <property type="match status" value="1"/>
</dbReference>
<evidence type="ECO:0000256" key="2">
    <source>
        <dbReference type="SAM" id="Phobius"/>
    </source>
</evidence>
<dbReference type="Pfam" id="PF07228">
    <property type="entry name" value="SpoIIE"/>
    <property type="match status" value="1"/>
</dbReference>
<dbReference type="GO" id="GO:0016791">
    <property type="term" value="F:phosphatase activity"/>
    <property type="evidence" value="ECO:0007669"/>
    <property type="project" value="TreeGrafter"/>
</dbReference>
<name>A0A6G4TZ22_9ACTN</name>
<keyword evidence="2" id="KW-0812">Transmembrane</keyword>
<dbReference type="AlphaFoldDB" id="A0A6G4TZ22"/>
<proteinExistence type="predicted"/>
<dbReference type="Proteomes" id="UP000481583">
    <property type="component" value="Unassembled WGS sequence"/>
</dbReference>
<evidence type="ECO:0000256" key="1">
    <source>
        <dbReference type="ARBA" id="ARBA00022801"/>
    </source>
</evidence>
<evidence type="ECO:0000313" key="5">
    <source>
        <dbReference type="Proteomes" id="UP000481583"/>
    </source>
</evidence>
<protein>
    <submittedName>
        <fullName evidence="4">Serine/threonine-protein phosphatase</fullName>
    </submittedName>
</protein>
<dbReference type="FunFam" id="3.60.40.10:FF:000058">
    <property type="entry name" value="Stage II sporulation protein E"/>
    <property type="match status" value="1"/>
</dbReference>
<dbReference type="SUPFAM" id="SSF81606">
    <property type="entry name" value="PP2C-like"/>
    <property type="match status" value="1"/>
</dbReference>
<sequence>MYEPPACASRRMIAGRYLPPVALLAVVLLADLVTPAWLELAPLTAAAPVLAAAATGLRFTAAVALAALALTVGLYRVHDMWGPGSDVAVIAIVAVSLASVLACFVRLRREAELRQVRSVAATAQRVLLRPLPRQIDRLELRGVYLAAESEAQIGGDFYEALHTPYGVRLLIGDVRGKGLEAVGATAGLVGCFREAAYQEASLADVGRRLEETASRRIGEVYDEEFTERFATALLLELPGDEDVVRMVHCGHPEPLVLRGGQVVPWAPEVPGAPIGLAGLVGSEHTVSSREFAAGDRLVLYTDGFIEARDRSGRFYALQDGARAVAAAPLEDMAARLRTDLLRHAGGRLDDDAALLVIERVSPA</sequence>
<accession>A0A6G4TZ22</accession>
<dbReference type="EMBL" id="JAAKZV010000051">
    <property type="protein sequence ID" value="NGN65073.1"/>
    <property type="molecule type" value="Genomic_DNA"/>
</dbReference>
<feature type="transmembrane region" description="Helical" evidence="2">
    <location>
        <begin position="87"/>
        <end position="107"/>
    </location>
</feature>
<dbReference type="Gene3D" id="3.60.40.10">
    <property type="entry name" value="PPM-type phosphatase domain"/>
    <property type="match status" value="1"/>
</dbReference>
<comment type="caution">
    <text evidence="4">The sequence shown here is derived from an EMBL/GenBank/DDBJ whole genome shotgun (WGS) entry which is preliminary data.</text>
</comment>
<dbReference type="InterPro" id="IPR052016">
    <property type="entry name" value="Bact_Sigma-Reg"/>
</dbReference>
<dbReference type="InterPro" id="IPR001932">
    <property type="entry name" value="PPM-type_phosphatase-like_dom"/>
</dbReference>
<reference evidence="4 5" key="1">
    <citation type="submission" date="2020-02" db="EMBL/GenBank/DDBJ databases">
        <title>Whole-genome analyses of novel actinobacteria.</title>
        <authorList>
            <person name="Sahin N."/>
        </authorList>
    </citation>
    <scope>NUCLEOTIDE SEQUENCE [LARGE SCALE GENOMIC DNA]</scope>
    <source>
        <strain evidence="4 5">A7024</strain>
    </source>
</reference>
<dbReference type="RefSeq" id="WP_165237153.1">
    <property type="nucleotide sequence ID" value="NZ_JAAKZV010000051.1"/>
</dbReference>
<keyword evidence="5" id="KW-1185">Reference proteome</keyword>
<feature type="transmembrane region" description="Helical" evidence="2">
    <location>
        <begin position="20"/>
        <end position="38"/>
    </location>
</feature>
<keyword evidence="1" id="KW-0378">Hydrolase</keyword>
<gene>
    <name evidence="4" type="ORF">G5C51_14350</name>
</gene>
<keyword evidence="2" id="KW-0472">Membrane</keyword>
<organism evidence="4 5">
    <name type="scientific">Streptomyces coryli</name>
    <dbReference type="NCBI Taxonomy" id="1128680"/>
    <lineage>
        <taxon>Bacteria</taxon>
        <taxon>Bacillati</taxon>
        <taxon>Actinomycetota</taxon>
        <taxon>Actinomycetes</taxon>
        <taxon>Kitasatosporales</taxon>
        <taxon>Streptomycetaceae</taxon>
        <taxon>Streptomyces</taxon>
    </lineage>
</organism>
<keyword evidence="2" id="KW-1133">Transmembrane helix</keyword>
<evidence type="ECO:0000313" key="4">
    <source>
        <dbReference type="EMBL" id="NGN65073.1"/>
    </source>
</evidence>